<reference evidence="3 4" key="1">
    <citation type="journal article" date="2019" name="Nat. Ecol. Evol.">
        <title>Megaphylogeny resolves global patterns of mushroom evolution.</title>
        <authorList>
            <person name="Varga T."/>
            <person name="Krizsan K."/>
            <person name="Foldi C."/>
            <person name="Dima B."/>
            <person name="Sanchez-Garcia M."/>
            <person name="Sanchez-Ramirez S."/>
            <person name="Szollosi G.J."/>
            <person name="Szarkandi J.G."/>
            <person name="Papp V."/>
            <person name="Albert L."/>
            <person name="Andreopoulos W."/>
            <person name="Angelini C."/>
            <person name="Antonin V."/>
            <person name="Barry K.W."/>
            <person name="Bougher N.L."/>
            <person name="Buchanan P."/>
            <person name="Buyck B."/>
            <person name="Bense V."/>
            <person name="Catcheside P."/>
            <person name="Chovatia M."/>
            <person name="Cooper J."/>
            <person name="Damon W."/>
            <person name="Desjardin D."/>
            <person name="Finy P."/>
            <person name="Geml J."/>
            <person name="Haridas S."/>
            <person name="Hughes K."/>
            <person name="Justo A."/>
            <person name="Karasinski D."/>
            <person name="Kautmanova I."/>
            <person name="Kiss B."/>
            <person name="Kocsube S."/>
            <person name="Kotiranta H."/>
            <person name="LaButti K.M."/>
            <person name="Lechner B.E."/>
            <person name="Liimatainen K."/>
            <person name="Lipzen A."/>
            <person name="Lukacs Z."/>
            <person name="Mihaltcheva S."/>
            <person name="Morgado L.N."/>
            <person name="Niskanen T."/>
            <person name="Noordeloos M.E."/>
            <person name="Ohm R.A."/>
            <person name="Ortiz-Santana B."/>
            <person name="Ovrebo C."/>
            <person name="Racz N."/>
            <person name="Riley R."/>
            <person name="Savchenko A."/>
            <person name="Shiryaev A."/>
            <person name="Soop K."/>
            <person name="Spirin V."/>
            <person name="Szebenyi C."/>
            <person name="Tomsovsky M."/>
            <person name="Tulloss R.E."/>
            <person name="Uehling J."/>
            <person name="Grigoriev I.V."/>
            <person name="Vagvolgyi C."/>
            <person name="Papp T."/>
            <person name="Martin F.M."/>
            <person name="Miettinen O."/>
            <person name="Hibbett D.S."/>
            <person name="Nagy L.G."/>
        </authorList>
    </citation>
    <scope>NUCLEOTIDE SEQUENCE [LARGE SCALE GENOMIC DNA]</scope>
    <source>
        <strain evidence="3 4">OMC1185</strain>
    </source>
</reference>
<protein>
    <recommendedName>
        <fullName evidence="5">Transcription factor IIIC putative zinc-finger domain-containing protein</fullName>
    </recommendedName>
</protein>
<feature type="domain" description="Transcription factor IIIC 90kDa subunit N-terminal" evidence="1">
    <location>
        <begin position="28"/>
        <end position="464"/>
    </location>
</feature>
<dbReference type="SUPFAM" id="SSF50978">
    <property type="entry name" value="WD40 repeat-like"/>
    <property type="match status" value="1"/>
</dbReference>
<accession>A0A5C3N7L3</accession>
<dbReference type="Pfam" id="PF12657">
    <property type="entry name" value="TFIIIC_delta"/>
    <property type="match status" value="1"/>
</dbReference>
<dbReference type="STRING" id="5364.A0A5C3N7L3"/>
<dbReference type="GO" id="GO:0004402">
    <property type="term" value="F:histone acetyltransferase activity"/>
    <property type="evidence" value="ECO:0007669"/>
    <property type="project" value="InterPro"/>
</dbReference>
<gene>
    <name evidence="3" type="ORF">OE88DRAFT_1718706</name>
</gene>
<dbReference type="EMBL" id="ML213510">
    <property type="protein sequence ID" value="TFK52028.1"/>
    <property type="molecule type" value="Genomic_DNA"/>
</dbReference>
<dbReference type="GO" id="GO:0006384">
    <property type="term" value="P:transcription initiation at RNA polymerase III promoter"/>
    <property type="evidence" value="ECO:0007669"/>
    <property type="project" value="InterPro"/>
</dbReference>
<dbReference type="InterPro" id="IPR044230">
    <property type="entry name" value="GTF3C4"/>
</dbReference>
<feature type="domain" description="Transcription factor IIIC putative zinc-finger" evidence="2">
    <location>
        <begin position="695"/>
        <end position="788"/>
    </location>
</feature>
<dbReference type="InterPro" id="IPR024764">
    <property type="entry name" value="TFIIIC_Znf"/>
</dbReference>
<name>A0A5C3N7L3_9AGAM</name>
<evidence type="ECO:0000313" key="3">
    <source>
        <dbReference type="EMBL" id="TFK52028.1"/>
    </source>
</evidence>
<sequence length="792" mass="86836">MSDTELKTYASLVVPTSTTHPSADCLQWSADGQALLTTKSALYILTPDAGINFDSSSVIRPIPGKGNKDGDTKSLAWFRTMIEFGKAIVYQWPLDHPDWAAASLGSFDPVLRAVTSSPINVDGAGCIVAVLNSNLELTLWGTAKNHLRGEWKKMYDITALLRGIPCSETKVLERTLRAQILCISWSAQVPFDIAPSPNVDASLLATGSRGGSISFFQWRYKMNDDDIPGPTAVHVHAVTVADQWVTHLAWSPWLPGRGPRQSEAYLACAVSDGSVAVLKVSARLSPAPSETQFGTEYTVQRDFEVGEIPAFKADRRIASGLRWVETPGRNLVLVCTKPGLVDVTPWPIPSNLPWSGPRRMILQRQQVSADSSPLYPVSGLTYVEDQDVLILSLFDGSFHTIHSLTSQPTLAPSADGGALSAEYLSSRARRVFSAAESGTVTKADVGRISGMMSYDGSSTLAWIHEKSNPSDFSYKPDARQNSMLIVTQMWKDPRAGEYELALPIFADALECARTVWARAPLHFLRPVFLWLGEDGAAMKGAERLLKVLQSVSIDESASIHLPLFRGSCTTQVKREFRNSIDTHLYGWDSFLRLRLRFAVADHCWELTKGDPHIQNMYGESAHGLLNLIFQRVQRVLIRHLKAVTTILTADDIPFVMRVVLQATLPGSPAELSIEAQELASQMNKVDADNPHLGHSEEVCPACQTVIPLQDLTSATCGNGHVWRRCSITTFILSTPKVRTCVGCSRKALLPTSEDPERDRNCLPAGAQGWAVAELLRAVQRCLFCGNSFVSIV</sequence>
<dbReference type="InterPro" id="IPR015943">
    <property type="entry name" value="WD40/YVTN_repeat-like_dom_sf"/>
</dbReference>
<evidence type="ECO:0008006" key="5">
    <source>
        <dbReference type="Google" id="ProtNLM"/>
    </source>
</evidence>
<dbReference type="InterPro" id="IPR024761">
    <property type="entry name" value="TFIIIC_delta_N"/>
</dbReference>
<dbReference type="Pfam" id="PF12660">
    <property type="entry name" value="zf-TFIIIC"/>
    <property type="match status" value="1"/>
</dbReference>
<evidence type="ECO:0000259" key="1">
    <source>
        <dbReference type="Pfam" id="PF12657"/>
    </source>
</evidence>
<dbReference type="Gene3D" id="2.130.10.10">
    <property type="entry name" value="YVTN repeat-like/Quinoprotein amine dehydrogenase"/>
    <property type="match status" value="1"/>
</dbReference>
<dbReference type="GO" id="GO:0000127">
    <property type="term" value="C:transcription factor TFIIIC complex"/>
    <property type="evidence" value="ECO:0007669"/>
    <property type="project" value="InterPro"/>
</dbReference>
<evidence type="ECO:0000259" key="2">
    <source>
        <dbReference type="Pfam" id="PF12660"/>
    </source>
</evidence>
<dbReference type="Proteomes" id="UP000305948">
    <property type="component" value="Unassembled WGS sequence"/>
</dbReference>
<dbReference type="InterPro" id="IPR036322">
    <property type="entry name" value="WD40_repeat_dom_sf"/>
</dbReference>
<organism evidence="3 4">
    <name type="scientific">Heliocybe sulcata</name>
    <dbReference type="NCBI Taxonomy" id="5364"/>
    <lineage>
        <taxon>Eukaryota</taxon>
        <taxon>Fungi</taxon>
        <taxon>Dikarya</taxon>
        <taxon>Basidiomycota</taxon>
        <taxon>Agaricomycotina</taxon>
        <taxon>Agaricomycetes</taxon>
        <taxon>Gloeophyllales</taxon>
        <taxon>Gloeophyllaceae</taxon>
        <taxon>Heliocybe</taxon>
    </lineage>
</organism>
<dbReference type="OrthoDB" id="421374at2759"/>
<proteinExistence type="predicted"/>
<dbReference type="PANTHER" id="PTHR15496">
    <property type="entry name" value="GENERAL TRANSCRIPTION FACTOR 3C POLYPEPTIDE 4 FAMILY"/>
    <property type="match status" value="1"/>
</dbReference>
<dbReference type="AlphaFoldDB" id="A0A5C3N7L3"/>
<keyword evidence="4" id="KW-1185">Reference proteome</keyword>
<evidence type="ECO:0000313" key="4">
    <source>
        <dbReference type="Proteomes" id="UP000305948"/>
    </source>
</evidence>
<dbReference type="PANTHER" id="PTHR15496:SF2">
    <property type="entry name" value="GENERAL TRANSCRIPTION FACTOR 3C POLYPEPTIDE 4"/>
    <property type="match status" value="1"/>
</dbReference>